<comment type="caution">
    <text evidence="1">The sequence shown here is derived from an EMBL/GenBank/DDBJ whole genome shotgun (WGS) entry which is preliminary data.</text>
</comment>
<dbReference type="EMBL" id="CM024803">
    <property type="protein sequence ID" value="KAG8010661.1"/>
    <property type="molecule type" value="Genomic_DNA"/>
</dbReference>
<keyword evidence="2" id="KW-1185">Reference proteome</keyword>
<evidence type="ECO:0000313" key="2">
    <source>
        <dbReference type="Proteomes" id="UP000805704"/>
    </source>
</evidence>
<evidence type="ECO:0000313" key="1">
    <source>
        <dbReference type="EMBL" id="KAG8010661.1"/>
    </source>
</evidence>
<accession>A0ACB7F8P7</accession>
<protein>
    <submittedName>
        <fullName evidence="1">Sodium-dependent phosphate transporter 1-B</fullName>
    </submittedName>
</protein>
<gene>
    <name evidence="1" type="primary">SLC20A1B</name>
    <name evidence="1" type="ORF">GBF38_009812</name>
</gene>
<reference evidence="1" key="1">
    <citation type="submission" date="2020-04" db="EMBL/GenBank/DDBJ databases">
        <title>A chromosome-scale assembly and high-density genetic map of the yellow drum (Nibea albiflora) genome.</title>
        <authorList>
            <person name="Xu D."/>
            <person name="Zhang W."/>
            <person name="Chen R."/>
            <person name="Tan P."/>
            <person name="Wang L."/>
            <person name="Song H."/>
            <person name="Tian L."/>
            <person name="Zhu Q."/>
            <person name="Wang B."/>
        </authorList>
    </citation>
    <scope>NUCLEOTIDE SEQUENCE</scope>
    <source>
        <strain evidence="1">ZJHYS-2018</strain>
    </source>
</reference>
<name>A0ACB7F8P7_NIBAL</name>
<organism evidence="1 2">
    <name type="scientific">Nibea albiflora</name>
    <name type="common">Yellow drum</name>
    <name type="synonym">Corvina albiflora</name>
    <dbReference type="NCBI Taxonomy" id="240163"/>
    <lineage>
        <taxon>Eukaryota</taxon>
        <taxon>Metazoa</taxon>
        <taxon>Chordata</taxon>
        <taxon>Craniata</taxon>
        <taxon>Vertebrata</taxon>
        <taxon>Euteleostomi</taxon>
        <taxon>Actinopterygii</taxon>
        <taxon>Neopterygii</taxon>
        <taxon>Teleostei</taxon>
        <taxon>Neoteleostei</taxon>
        <taxon>Acanthomorphata</taxon>
        <taxon>Eupercaria</taxon>
        <taxon>Sciaenidae</taxon>
        <taxon>Nibea</taxon>
    </lineage>
</organism>
<proteinExistence type="predicted"/>
<dbReference type="Proteomes" id="UP000805704">
    <property type="component" value="Chromosome 15"/>
</dbReference>
<sequence>MVSTTATAIMVAAAATTVVTHTPLTEYLWLLIVGFIIAFVLAFSVGANDVANSFGTAVGSGVVTLRQACVLATVFETLGSVLLGAKVSETIRKGIIDVNEYSGSEHLLMAGSISAMFGSAVWQLAASFLKLPISGTHCIVGATIGFSLVAGGQSGVRWFELLRIVASWFLSPLLSGIMSAVVFYFVRMFILRKKDPVPNGLKALPVFYAVTMGINLFSIMFTGAPMLGFDKIPWWGTLLISLGFSLVTAIVVWFIVCPRLKKKIERDNKSSSPSESPLMEKRELREAHCPILKQTAKETPTPTTPAVNQDPAAQPQAAPEERRVAFDIGDSDDVDSNKERRVAFDIGDGDDTDYSMSNGAPKEVQSNNNQQVQHSNGSTNSSSQVQFNNQAQFNNRPAQIPSNGYSQYHTVHKDSGLYKDLLHKLHLAKVGDCMGEGSDRPIRRNNSYTSYTMAIIGMHGDFKHKEGEFRAYEDGDKGSGSGGQDRKRIRMDSYTSYCNAVAEHTTPEALVESDVTLEMGKEDAGSSQSSLDEDGLDADKPEVSTLFQFLQILTACFGSFAHGGNDVSNAIGPLVALWLVYTTSSVNSNEPTPIWLLLYGGVGICAGLWVWGRRVIQTMGKDLTPITPSSGFSIELASALTVVVASNIGLPVSTTHCKVGSVVAVGWLRSKKAVDWRLFRNIFMAWFVTVPISGLISAAIMAIFKYGILRE</sequence>